<dbReference type="Proteomes" id="UP001159363">
    <property type="component" value="Chromosome 1"/>
</dbReference>
<comment type="caution">
    <text evidence="1">The sequence shown here is derived from an EMBL/GenBank/DDBJ whole genome shotgun (WGS) entry which is preliminary data.</text>
</comment>
<protein>
    <submittedName>
        <fullName evidence="1">Uncharacterized protein</fullName>
    </submittedName>
</protein>
<reference evidence="1 2" key="1">
    <citation type="submission" date="2023-02" db="EMBL/GenBank/DDBJ databases">
        <title>LHISI_Scaffold_Assembly.</title>
        <authorList>
            <person name="Stuart O.P."/>
            <person name="Cleave R."/>
            <person name="Magrath M.J.L."/>
            <person name="Mikheyev A.S."/>
        </authorList>
    </citation>
    <scope>NUCLEOTIDE SEQUENCE [LARGE SCALE GENOMIC DNA]</scope>
    <source>
        <strain evidence="1">Daus_M_001</strain>
        <tissue evidence="1">Leg muscle</tissue>
    </source>
</reference>
<dbReference type="EMBL" id="JARBHB010000001">
    <property type="protein sequence ID" value="KAJ8895930.1"/>
    <property type="molecule type" value="Genomic_DNA"/>
</dbReference>
<evidence type="ECO:0000313" key="2">
    <source>
        <dbReference type="Proteomes" id="UP001159363"/>
    </source>
</evidence>
<organism evidence="1 2">
    <name type="scientific">Dryococelus australis</name>
    <dbReference type="NCBI Taxonomy" id="614101"/>
    <lineage>
        <taxon>Eukaryota</taxon>
        <taxon>Metazoa</taxon>
        <taxon>Ecdysozoa</taxon>
        <taxon>Arthropoda</taxon>
        <taxon>Hexapoda</taxon>
        <taxon>Insecta</taxon>
        <taxon>Pterygota</taxon>
        <taxon>Neoptera</taxon>
        <taxon>Polyneoptera</taxon>
        <taxon>Phasmatodea</taxon>
        <taxon>Verophasmatodea</taxon>
        <taxon>Anareolatae</taxon>
        <taxon>Phasmatidae</taxon>
        <taxon>Eurycanthinae</taxon>
        <taxon>Dryococelus</taxon>
    </lineage>
</organism>
<sequence length="80" mass="9177">MFLTELVFEVQHCPGKSNDLPEALSCQPDLEDKEWERMTPPQLADCSPEAASCNLFSHYRRIVKQKIKSDKLNKSILITI</sequence>
<evidence type="ECO:0000313" key="1">
    <source>
        <dbReference type="EMBL" id="KAJ8895930.1"/>
    </source>
</evidence>
<accession>A0ABQ9IID2</accession>
<name>A0ABQ9IID2_9NEOP</name>
<proteinExistence type="predicted"/>
<gene>
    <name evidence="1" type="ORF">PR048_001271</name>
</gene>
<keyword evidence="2" id="KW-1185">Reference proteome</keyword>